<dbReference type="InterPro" id="IPR023214">
    <property type="entry name" value="HAD_sf"/>
</dbReference>
<comment type="catalytic activity">
    <reaction evidence="13">
        <text>Zn(2+)(in) + ATP + H2O = Zn(2+)(out) + ADP + phosphate + H(+)</text>
        <dbReference type="Rhea" id="RHEA:20621"/>
        <dbReference type="ChEBI" id="CHEBI:15377"/>
        <dbReference type="ChEBI" id="CHEBI:15378"/>
        <dbReference type="ChEBI" id="CHEBI:29105"/>
        <dbReference type="ChEBI" id="CHEBI:30616"/>
        <dbReference type="ChEBI" id="CHEBI:43474"/>
        <dbReference type="ChEBI" id="CHEBI:456216"/>
        <dbReference type="EC" id="7.2.2.12"/>
    </reaction>
</comment>
<feature type="region of interest" description="Disordered" evidence="15">
    <location>
        <begin position="1"/>
        <end position="21"/>
    </location>
</feature>
<dbReference type="InterPro" id="IPR036412">
    <property type="entry name" value="HAD-like_sf"/>
</dbReference>
<dbReference type="InterPro" id="IPR036163">
    <property type="entry name" value="HMA_dom_sf"/>
</dbReference>
<dbReference type="Gene3D" id="3.40.1110.10">
    <property type="entry name" value="Calcium-transporting ATPase, cytoplasmic domain N"/>
    <property type="match status" value="1"/>
</dbReference>
<dbReference type="InterPro" id="IPR017969">
    <property type="entry name" value="Heavy-metal-associated_CS"/>
</dbReference>
<evidence type="ECO:0000259" key="16">
    <source>
        <dbReference type="PROSITE" id="PS50846"/>
    </source>
</evidence>
<name>A0ABD6M4L4_9ENTR</name>
<dbReference type="PROSITE" id="PS01047">
    <property type="entry name" value="HMA_1"/>
    <property type="match status" value="1"/>
</dbReference>
<feature type="transmembrane region" description="Helical" evidence="14">
    <location>
        <begin position="384"/>
        <end position="408"/>
    </location>
</feature>
<dbReference type="NCBIfam" id="TIGR01525">
    <property type="entry name" value="ATPase-IB_hvy"/>
    <property type="match status" value="1"/>
</dbReference>
<gene>
    <name evidence="17" type="primary">zntA</name>
    <name evidence="17" type="ORF">FCH32_17545</name>
</gene>
<dbReference type="RefSeq" id="WP_174361260.1">
    <property type="nucleotide sequence ID" value="NZ_SUQN01000007.1"/>
</dbReference>
<keyword evidence="7 14" id="KW-0547">Nucleotide-binding</keyword>
<dbReference type="SUPFAM" id="SSF81653">
    <property type="entry name" value="Calcium ATPase, transduction domain A"/>
    <property type="match status" value="1"/>
</dbReference>
<sequence>MSTPDTNGKKAPQFSSFKLAPAPQKVDDCCSEGRCSTAAPSPTPVSNTVDGTRYTWKVSGMDCASCARKVENAVRQVSGVNQVQVLFATEKLVVDAGADIRQNIENAVQKAGYTLRDEQAPEAAPESRFKENLPLITLIVMMAISWGLEQFNHPFGQMAFIATTLVGLYPIARQALRLMKTGSYFAIETLMSVAAIGALFIGATAEAAMVLLLFLIGERLEGWAASRARKGVSALMALKPETAVRLRNGEREEVAINSLQPGDVIEVAAGGRLPADGKLVSGFASFDESALTGESIPVERATGDKVPAGATSVDRLVTLEVLSEPGASAIDRILKLIEEAEERRAPIERFIDRFSRIYTPAIMAIALLVTLVPPLLFAASWQEWIYKGLTLLLIGCPCALVISTPAAITSGLAAAARRGALIKGGAALEQLGRVTHVAFDKTGTLTVGKPRVTAIHPASGISESELLALAAAVEQGATHPLAQAIVREAQTRELTIPAAQAQRALVGSGIEAQVNGERILICAAGKQPAEAFVGQISELESAGQTVVLVLRNDAVLGVLALQDTLRDDALTAINELHQLGVKGVILTGDNPRAAAAIAGELGLEFKAGLLPEDKVRVVTSLNQQSPLAMVGDGINDAPAMKAATIGIAMGSGTDVALETADAALTHNRLRGLVQMIQLARATHANIRQNIAIALGLKGIFLITTILGITGLWLAVLADTGATVLVTANALRLLRKG</sequence>
<comment type="caution">
    <text evidence="17">The sequence shown here is derived from an EMBL/GenBank/DDBJ whole genome shotgun (WGS) entry which is preliminary data.</text>
</comment>
<feature type="transmembrane region" description="Helical" evidence="14">
    <location>
        <begin position="357"/>
        <end position="378"/>
    </location>
</feature>
<dbReference type="InterPro" id="IPR023299">
    <property type="entry name" value="ATPase_P-typ_cyto_dom_N"/>
</dbReference>
<dbReference type="SUPFAM" id="SSF56784">
    <property type="entry name" value="HAD-like"/>
    <property type="match status" value="1"/>
</dbReference>
<evidence type="ECO:0000313" key="17">
    <source>
        <dbReference type="EMBL" id="NTZ52081.1"/>
    </source>
</evidence>
<evidence type="ECO:0000256" key="3">
    <source>
        <dbReference type="ARBA" id="ARBA00022475"/>
    </source>
</evidence>
<dbReference type="SFLD" id="SFLDS00003">
    <property type="entry name" value="Haloacid_Dehalogenase"/>
    <property type="match status" value="1"/>
</dbReference>
<keyword evidence="5 14" id="KW-0812">Transmembrane</keyword>
<keyword evidence="8 14" id="KW-0067">ATP-binding</keyword>
<evidence type="ECO:0000256" key="13">
    <source>
        <dbReference type="ARBA" id="ARBA00047308"/>
    </source>
</evidence>
<dbReference type="Gene3D" id="3.40.50.1000">
    <property type="entry name" value="HAD superfamily/HAD-like"/>
    <property type="match status" value="1"/>
</dbReference>
<dbReference type="Pfam" id="PF00702">
    <property type="entry name" value="Hydrolase"/>
    <property type="match status" value="1"/>
</dbReference>
<dbReference type="SFLD" id="SFLDF00027">
    <property type="entry name" value="p-type_atpase"/>
    <property type="match status" value="1"/>
</dbReference>
<evidence type="ECO:0000313" key="18">
    <source>
        <dbReference type="Proteomes" id="UP000729009"/>
    </source>
</evidence>
<dbReference type="NCBIfam" id="NF033775">
    <property type="entry name" value="P_type_ZntA"/>
    <property type="match status" value="1"/>
</dbReference>
<dbReference type="FunFam" id="3.40.1110.10:FF:000034">
    <property type="entry name" value="Zinc/cadmium/lead-transporting P-type ATPase"/>
    <property type="match status" value="1"/>
</dbReference>
<accession>A0ABD6M4L4</accession>
<evidence type="ECO:0000256" key="15">
    <source>
        <dbReference type="SAM" id="MobiDB-lite"/>
    </source>
</evidence>
<dbReference type="PROSITE" id="PS00154">
    <property type="entry name" value="ATPASE_E1_E2"/>
    <property type="match status" value="1"/>
</dbReference>
<comment type="similarity">
    <text evidence="2 14">Belongs to the cation transport ATPase (P-type) (TC 3.A.3) family. Type IB subfamily.</text>
</comment>
<dbReference type="PANTHER" id="PTHR48085">
    <property type="entry name" value="CADMIUM/ZINC-TRANSPORTING ATPASE HMA2-RELATED"/>
    <property type="match status" value="1"/>
</dbReference>
<keyword evidence="11 14" id="KW-0472">Membrane</keyword>
<dbReference type="InterPro" id="IPR051014">
    <property type="entry name" value="Cation_Transport_ATPase_IB"/>
</dbReference>
<dbReference type="CDD" id="cd00371">
    <property type="entry name" value="HMA"/>
    <property type="match status" value="1"/>
</dbReference>
<dbReference type="EC" id="7.2.2.12" evidence="12"/>
<dbReference type="NCBIfam" id="TIGR01512">
    <property type="entry name" value="ATPase-IB2_Cd"/>
    <property type="match status" value="1"/>
</dbReference>
<organism evidence="17 18">
    <name type="scientific">Citrobacter gillenii</name>
    <dbReference type="NCBI Taxonomy" id="67828"/>
    <lineage>
        <taxon>Bacteria</taxon>
        <taxon>Pseudomonadati</taxon>
        <taxon>Pseudomonadota</taxon>
        <taxon>Gammaproteobacteria</taxon>
        <taxon>Enterobacterales</taxon>
        <taxon>Enterobacteriaceae</taxon>
        <taxon>Citrobacter</taxon>
        <taxon>Citrobacter freundii complex</taxon>
    </lineage>
</organism>
<feature type="domain" description="HMA" evidence="16">
    <location>
        <begin position="52"/>
        <end position="116"/>
    </location>
</feature>
<reference evidence="17 18" key="1">
    <citation type="submission" date="2019-05" db="EMBL/GenBank/DDBJ databases">
        <title>Draft genomes of bacterial isolates retrieved from different Forrest soils.</title>
        <authorList>
            <person name="Soares-Castro P."/>
            <person name="Santos P.M."/>
        </authorList>
    </citation>
    <scope>NUCLEOTIDE SEQUENCE [LARGE SCALE GENOMIC DNA]</scope>
    <source>
        <strain evidence="17 18">UMG736</strain>
    </source>
</reference>
<evidence type="ECO:0000256" key="5">
    <source>
        <dbReference type="ARBA" id="ARBA00022692"/>
    </source>
</evidence>
<dbReference type="InterPro" id="IPR008250">
    <property type="entry name" value="ATPase_P-typ_transduc_dom_A_sf"/>
</dbReference>
<dbReference type="PRINTS" id="PR00120">
    <property type="entry name" value="HATPASE"/>
</dbReference>
<dbReference type="Pfam" id="PF00403">
    <property type="entry name" value="HMA"/>
    <property type="match status" value="1"/>
</dbReference>
<evidence type="ECO:0000256" key="12">
    <source>
        <dbReference type="ARBA" id="ARBA00039097"/>
    </source>
</evidence>
<evidence type="ECO:0000256" key="1">
    <source>
        <dbReference type="ARBA" id="ARBA00004651"/>
    </source>
</evidence>
<keyword evidence="18" id="KW-1185">Reference proteome</keyword>
<dbReference type="SUPFAM" id="SSF55008">
    <property type="entry name" value="HMA, heavy metal-associated domain"/>
    <property type="match status" value="1"/>
</dbReference>
<evidence type="ECO:0000256" key="2">
    <source>
        <dbReference type="ARBA" id="ARBA00006024"/>
    </source>
</evidence>
<dbReference type="InterPro" id="IPR059000">
    <property type="entry name" value="ATPase_P-type_domA"/>
</dbReference>
<evidence type="ECO:0000256" key="9">
    <source>
        <dbReference type="ARBA" id="ARBA00022967"/>
    </source>
</evidence>
<dbReference type="PANTHER" id="PTHR48085:SF5">
    <property type="entry name" value="CADMIUM_ZINC-TRANSPORTING ATPASE HMA4-RELATED"/>
    <property type="match status" value="1"/>
</dbReference>
<dbReference type="InterPro" id="IPR018303">
    <property type="entry name" value="ATPase_P-typ_P_site"/>
</dbReference>
<dbReference type="GO" id="GO:0046872">
    <property type="term" value="F:metal ion binding"/>
    <property type="evidence" value="ECO:0007669"/>
    <property type="project" value="UniProtKB-KW"/>
</dbReference>
<evidence type="ECO:0000256" key="4">
    <source>
        <dbReference type="ARBA" id="ARBA00022553"/>
    </source>
</evidence>
<dbReference type="SUPFAM" id="SSF81665">
    <property type="entry name" value="Calcium ATPase, transmembrane domain M"/>
    <property type="match status" value="1"/>
</dbReference>
<dbReference type="FunFam" id="3.30.70.100:FF:000029">
    <property type="entry name" value="Zinc/cadmium/lead-transporting P-type ATPase"/>
    <property type="match status" value="1"/>
</dbReference>
<dbReference type="NCBIfam" id="NF008262">
    <property type="entry name" value="PRK11033.1"/>
    <property type="match status" value="1"/>
</dbReference>
<evidence type="ECO:0000256" key="6">
    <source>
        <dbReference type="ARBA" id="ARBA00022723"/>
    </source>
</evidence>
<evidence type="ECO:0000256" key="8">
    <source>
        <dbReference type="ARBA" id="ARBA00022840"/>
    </source>
</evidence>
<dbReference type="Gene3D" id="1.20.1110.10">
    <property type="entry name" value="Calcium-transporting ATPase, transmembrane domain"/>
    <property type="match status" value="1"/>
</dbReference>
<dbReference type="PROSITE" id="PS50846">
    <property type="entry name" value="HMA_2"/>
    <property type="match status" value="1"/>
</dbReference>
<proteinExistence type="inferred from homology"/>
<keyword evidence="3 14" id="KW-1003">Cell membrane</keyword>
<feature type="transmembrane region" description="Helical" evidence="14">
    <location>
        <begin position="690"/>
        <end position="708"/>
    </location>
</feature>
<keyword evidence="6 14" id="KW-0479">Metal-binding</keyword>
<dbReference type="CDD" id="cd07546">
    <property type="entry name" value="P-type_ATPase_Pb_Zn_Cd2-like"/>
    <property type="match status" value="1"/>
</dbReference>
<evidence type="ECO:0000256" key="11">
    <source>
        <dbReference type="ARBA" id="ARBA00023136"/>
    </source>
</evidence>
<dbReference type="Gene3D" id="3.30.70.100">
    <property type="match status" value="1"/>
</dbReference>
<dbReference type="Proteomes" id="UP000729009">
    <property type="component" value="Unassembled WGS sequence"/>
</dbReference>
<dbReference type="GO" id="GO:0016463">
    <property type="term" value="F:P-type zinc transporter activity"/>
    <property type="evidence" value="ECO:0007669"/>
    <property type="project" value="UniProtKB-EC"/>
</dbReference>
<dbReference type="AlphaFoldDB" id="A0ABD6M4L4"/>
<evidence type="ECO:0000256" key="10">
    <source>
        <dbReference type="ARBA" id="ARBA00022989"/>
    </source>
</evidence>
<keyword evidence="10 14" id="KW-1133">Transmembrane helix</keyword>
<keyword evidence="4" id="KW-0597">Phosphoprotein</keyword>
<feature type="transmembrane region" description="Helical" evidence="14">
    <location>
        <begin position="154"/>
        <end position="172"/>
    </location>
</feature>
<dbReference type="InterPro" id="IPR001757">
    <property type="entry name" value="P_typ_ATPase"/>
</dbReference>
<comment type="subcellular location">
    <subcellularLocation>
        <location evidence="1">Cell membrane</location>
        <topology evidence="1">Multi-pass membrane protein</topology>
    </subcellularLocation>
</comment>
<dbReference type="GO" id="GO:0005886">
    <property type="term" value="C:plasma membrane"/>
    <property type="evidence" value="ECO:0007669"/>
    <property type="project" value="UniProtKB-SubCell"/>
</dbReference>
<dbReference type="InterPro" id="IPR006121">
    <property type="entry name" value="HMA_dom"/>
</dbReference>
<dbReference type="SFLD" id="SFLDG00002">
    <property type="entry name" value="C1.7:_P-type_atpase_like"/>
    <property type="match status" value="1"/>
</dbReference>
<dbReference type="InterPro" id="IPR027256">
    <property type="entry name" value="P-typ_ATPase_IB"/>
</dbReference>
<dbReference type="EMBL" id="SUQN01000007">
    <property type="protein sequence ID" value="NTZ52081.1"/>
    <property type="molecule type" value="Genomic_DNA"/>
</dbReference>
<dbReference type="PRINTS" id="PR00119">
    <property type="entry name" value="CATATPASE"/>
</dbReference>
<protein>
    <recommendedName>
        <fullName evidence="12">P-type Zn(2+) transporter</fullName>
        <ecNumber evidence="12">7.2.2.12</ecNumber>
    </recommendedName>
</protein>
<dbReference type="Gene3D" id="2.70.150.10">
    <property type="entry name" value="Calcium-transporting ATPase, cytoplasmic transduction domain A"/>
    <property type="match status" value="1"/>
</dbReference>
<dbReference type="NCBIfam" id="TIGR01494">
    <property type="entry name" value="ATPase_P-type"/>
    <property type="match status" value="1"/>
</dbReference>
<dbReference type="Pfam" id="PF00122">
    <property type="entry name" value="E1-E2_ATPase"/>
    <property type="match status" value="1"/>
</dbReference>
<evidence type="ECO:0000256" key="7">
    <source>
        <dbReference type="ARBA" id="ARBA00022741"/>
    </source>
</evidence>
<dbReference type="InterPro" id="IPR023298">
    <property type="entry name" value="ATPase_P-typ_TM_dom_sf"/>
</dbReference>
<dbReference type="InterPro" id="IPR044492">
    <property type="entry name" value="P_typ_ATPase_HD_dom"/>
</dbReference>
<evidence type="ECO:0000256" key="14">
    <source>
        <dbReference type="RuleBase" id="RU362081"/>
    </source>
</evidence>
<dbReference type="GO" id="GO:0005524">
    <property type="term" value="F:ATP binding"/>
    <property type="evidence" value="ECO:0007669"/>
    <property type="project" value="UniProtKB-UniRule"/>
</dbReference>
<keyword evidence="9" id="KW-1278">Translocase</keyword>